<accession>A0A3L6Q3Z8</accession>
<dbReference type="Pfam" id="PF18052">
    <property type="entry name" value="Rx_N"/>
    <property type="match status" value="1"/>
</dbReference>
<dbReference type="CDD" id="cd14798">
    <property type="entry name" value="RX-CC_like"/>
    <property type="match status" value="1"/>
</dbReference>
<dbReference type="GO" id="GO:0000166">
    <property type="term" value="F:nucleotide binding"/>
    <property type="evidence" value="ECO:0007669"/>
    <property type="project" value="UniProtKB-KW"/>
</dbReference>
<protein>
    <submittedName>
        <fullName evidence="10">Disease resistance protein RPM1-like</fullName>
    </submittedName>
</protein>
<dbReference type="SUPFAM" id="SSF52540">
    <property type="entry name" value="P-loop containing nucleoside triphosphate hydrolases"/>
    <property type="match status" value="1"/>
</dbReference>
<feature type="domain" description="Disease resistance protein winged helix" evidence="8">
    <location>
        <begin position="275"/>
        <end position="333"/>
    </location>
</feature>
<dbReference type="InterPro" id="IPR027417">
    <property type="entry name" value="P-loop_NTPase"/>
</dbReference>
<keyword evidence="3" id="KW-0677">Repeat</keyword>
<evidence type="ECO:0000313" key="10">
    <source>
        <dbReference type="EMBL" id="RLM69609.1"/>
    </source>
</evidence>
<keyword evidence="2" id="KW-0433">Leucine-rich repeat</keyword>
<evidence type="ECO:0000259" key="9">
    <source>
        <dbReference type="Pfam" id="PF23598"/>
    </source>
</evidence>
<dbReference type="InterPro" id="IPR041118">
    <property type="entry name" value="Rx_N"/>
</dbReference>
<evidence type="ECO:0000256" key="2">
    <source>
        <dbReference type="ARBA" id="ARBA00022614"/>
    </source>
</evidence>
<evidence type="ECO:0000256" key="4">
    <source>
        <dbReference type="ARBA" id="ARBA00022741"/>
    </source>
</evidence>
<evidence type="ECO:0000256" key="3">
    <source>
        <dbReference type="ARBA" id="ARBA00022737"/>
    </source>
</evidence>
<dbReference type="OrthoDB" id="689900at2759"/>
<evidence type="ECO:0000259" key="8">
    <source>
        <dbReference type="Pfam" id="PF23559"/>
    </source>
</evidence>
<dbReference type="SUPFAM" id="SSF52047">
    <property type="entry name" value="RNI-like"/>
    <property type="match status" value="1"/>
</dbReference>
<evidence type="ECO:0000256" key="5">
    <source>
        <dbReference type="ARBA" id="ARBA00022821"/>
    </source>
</evidence>
<keyword evidence="6" id="KW-0175">Coiled coil</keyword>
<dbReference type="InterPro" id="IPR058922">
    <property type="entry name" value="WHD_DRP"/>
</dbReference>
<dbReference type="AlphaFoldDB" id="A0A3L6Q3Z8"/>
<dbReference type="InterPro" id="IPR032675">
    <property type="entry name" value="LRR_dom_sf"/>
</dbReference>
<proteinExistence type="inferred from homology"/>
<evidence type="ECO:0000256" key="1">
    <source>
        <dbReference type="ARBA" id="ARBA00008894"/>
    </source>
</evidence>
<dbReference type="Proteomes" id="UP000275267">
    <property type="component" value="Unassembled WGS sequence"/>
</dbReference>
<dbReference type="EMBL" id="PQIB02000014">
    <property type="protein sequence ID" value="RLM69609.1"/>
    <property type="molecule type" value="Genomic_DNA"/>
</dbReference>
<keyword evidence="4" id="KW-0547">Nucleotide-binding</keyword>
<feature type="domain" description="Disease resistance R13L4/SHOC-2-like LRR" evidence="9">
    <location>
        <begin position="402"/>
        <end position="766"/>
    </location>
</feature>
<dbReference type="InterPro" id="IPR044974">
    <property type="entry name" value="Disease_R_plants"/>
</dbReference>
<dbReference type="PANTHER" id="PTHR23155">
    <property type="entry name" value="DISEASE RESISTANCE PROTEIN RP"/>
    <property type="match status" value="1"/>
</dbReference>
<keyword evidence="11" id="KW-1185">Reference proteome</keyword>
<dbReference type="GO" id="GO:0098542">
    <property type="term" value="P:defense response to other organism"/>
    <property type="evidence" value="ECO:0007669"/>
    <property type="project" value="TreeGrafter"/>
</dbReference>
<dbReference type="InterPro" id="IPR038005">
    <property type="entry name" value="RX-like_CC"/>
</dbReference>
<organism evidence="10 11">
    <name type="scientific">Panicum miliaceum</name>
    <name type="common">Proso millet</name>
    <name type="synonym">Broomcorn millet</name>
    <dbReference type="NCBI Taxonomy" id="4540"/>
    <lineage>
        <taxon>Eukaryota</taxon>
        <taxon>Viridiplantae</taxon>
        <taxon>Streptophyta</taxon>
        <taxon>Embryophyta</taxon>
        <taxon>Tracheophyta</taxon>
        <taxon>Spermatophyta</taxon>
        <taxon>Magnoliopsida</taxon>
        <taxon>Liliopsida</taxon>
        <taxon>Poales</taxon>
        <taxon>Poaceae</taxon>
        <taxon>PACMAD clade</taxon>
        <taxon>Panicoideae</taxon>
        <taxon>Panicodae</taxon>
        <taxon>Paniceae</taxon>
        <taxon>Panicinae</taxon>
        <taxon>Panicum</taxon>
        <taxon>Panicum sect. Panicum</taxon>
    </lineage>
</organism>
<evidence type="ECO:0000259" key="7">
    <source>
        <dbReference type="Pfam" id="PF18052"/>
    </source>
</evidence>
<evidence type="ECO:0000313" key="11">
    <source>
        <dbReference type="Proteomes" id="UP000275267"/>
    </source>
</evidence>
<dbReference type="STRING" id="4540.A0A3L6Q3Z8"/>
<dbReference type="InterPro" id="IPR055414">
    <property type="entry name" value="LRR_R13L4/SHOC2-like"/>
</dbReference>
<sequence length="769" mass="87258">MADLVLGVAKSLVQGTLTKAQSAIEEESRLRQSTQRDLVFIAGEFQMMQSFLSVTTEEHVRNNIVSTWVTQVRDLAYDVEDCIEFVVHLDTKSDWWLRLIKCCNCMAPALSLDEANTDIEQLKARVQDVSQRNIRYLIGDFVPKPIMEMNQPAAADRKELVFNVKGLEIGAAIDLFKMEVRKNAYFPVGDIANDKELQQLISKCGGLPKVIVAIADSLAEVYNWAEKTRVLNDQFITNLETGQEFACLQSLFGWIHSYFRSCPDFLKPCIFYLSIFPKSQVIWRRRLVMRWVAEGYSKDKSNYTAEENGEDLFSKIIELSMIQPPEQAIITKMKMIWFQVSAFFHEYIISRPKEENVTFALEVFALAGCCCQTTRRTGRHLVIEESWDRDRIVFESIDFSRLRSFTVFGKWESFFISPSMKVLRVFDLENASGVTDEDLKKIVNLLHRLKYLFLRGCSEIRHLPSSLGHLRQLQILDVRNTSIVTFPASFTKLKKLQYIRGGTITPADLTSPHKRVAVELHAGIEKLTALHTIGVVNVDIARGKAILSELRKLTQLRKLGVFGVNIKNSNQFCSAISDHAHLESLLVWINKNSQNCLDGISSDTPPPKNLQSLKLFGLVNKLPVWINLLRKIKKLVLEITTPAEHDMAVIGGLQELCVLRLCVKPIQDGNLNFLVKTEEGVEVLSYEKVKVLEIACSSLLLVTFGSLAMRSLEQLTAHCCSGLTLQFDERRNLTKLTEVRLIGSQDDALKKQLEEQLKCHPNKPALKLG</sequence>
<reference evidence="11" key="1">
    <citation type="journal article" date="2019" name="Nat. Commun.">
        <title>The genome of broomcorn millet.</title>
        <authorList>
            <person name="Zou C."/>
            <person name="Miki D."/>
            <person name="Li D."/>
            <person name="Tang Q."/>
            <person name="Xiao L."/>
            <person name="Rajput S."/>
            <person name="Deng P."/>
            <person name="Jia W."/>
            <person name="Huang R."/>
            <person name="Zhang M."/>
            <person name="Sun Y."/>
            <person name="Hu J."/>
            <person name="Fu X."/>
            <person name="Schnable P.S."/>
            <person name="Li F."/>
            <person name="Zhang H."/>
            <person name="Feng B."/>
            <person name="Zhu X."/>
            <person name="Liu R."/>
            <person name="Schnable J.C."/>
            <person name="Zhu J.-K."/>
            <person name="Zhang H."/>
        </authorList>
    </citation>
    <scope>NUCLEOTIDE SEQUENCE [LARGE SCALE GENOMIC DNA]</scope>
</reference>
<dbReference type="Pfam" id="PF23598">
    <property type="entry name" value="LRR_14"/>
    <property type="match status" value="1"/>
</dbReference>
<dbReference type="Gene3D" id="3.80.10.10">
    <property type="entry name" value="Ribonuclease Inhibitor"/>
    <property type="match status" value="1"/>
</dbReference>
<keyword evidence="5" id="KW-0611">Plant defense</keyword>
<dbReference type="Gene3D" id="1.20.5.4130">
    <property type="match status" value="1"/>
</dbReference>
<name>A0A3L6Q3Z8_PANMI</name>
<comment type="similarity">
    <text evidence="1">Belongs to the disease resistance NB-LRR family.</text>
</comment>
<evidence type="ECO:0000256" key="6">
    <source>
        <dbReference type="ARBA" id="ARBA00023054"/>
    </source>
</evidence>
<comment type="caution">
    <text evidence="10">The sequence shown here is derived from an EMBL/GenBank/DDBJ whole genome shotgun (WGS) entry which is preliminary data.</text>
</comment>
<feature type="domain" description="Disease resistance N-terminal" evidence="7">
    <location>
        <begin position="13"/>
        <end position="92"/>
    </location>
</feature>
<dbReference type="Pfam" id="PF23559">
    <property type="entry name" value="WHD_DRP"/>
    <property type="match status" value="1"/>
</dbReference>
<gene>
    <name evidence="10" type="ORF">C2845_PM17G06360</name>
</gene>
<dbReference type="PANTHER" id="PTHR23155:SF1135">
    <property type="entry name" value="OS08G0246300 PROTEIN"/>
    <property type="match status" value="1"/>
</dbReference>